<organism evidence="6 7">
    <name type="scientific">Nocardia transvalensis</name>
    <dbReference type="NCBI Taxonomy" id="37333"/>
    <lineage>
        <taxon>Bacteria</taxon>
        <taxon>Bacillati</taxon>
        <taxon>Actinomycetota</taxon>
        <taxon>Actinomycetes</taxon>
        <taxon>Mycobacteriales</taxon>
        <taxon>Nocardiaceae</taxon>
        <taxon>Nocardia</taxon>
    </lineage>
</organism>
<evidence type="ECO:0000256" key="1">
    <source>
        <dbReference type="ARBA" id="ARBA00001974"/>
    </source>
</evidence>
<dbReference type="PANTHER" id="PTHR43004:SF19">
    <property type="entry name" value="BINDING MONOOXYGENASE, PUTATIVE (JCVI)-RELATED"/>
    <property type="match status" value="1"/>
</dbReference>
<comment type="caution">
    <text evidence="6">The sequence shown here is derived from an EMBL/GenBank/DDBJ whole genome shotgun (WGS) entry which is preliminary data.</text>
</comment>
<dbReference type="PRINTS" id="PR00420">
    <property type="entry name" value="RNGMNOXGNASE"/>
</dbReference>
<dbReference type="Pfam" id="PF01494">
    <property type="entry name" value="FAD_binding_3"/>
    <property type="match status" value="1"/>
</dbReference>
<name>A0A7W9UJ47_9NOCA</name>
<protein>
    <submittedName>
        <fullName evidence="6">2-polyprenyl-6-methoxyphenol hydroxylase-like FAD-dependent oxidoreductase</fullName>
    </submittedName>
</protein>
<dbReference type="Gene3D" id="3.30.9.10">
    <property type="entry name" value="D-Amino Acid Oxidase, subunit A, domain 2"/>
    <property type="match status" value="1"/>
</dbReference>
<dbReference type="AlphaFoldDB" id="A0A7W9UJ47"/>
<evidence type="ECO:0000256" key="3">
    <source>
        <dbReference type="ARBA" id="ARBA00022827"/>
    </source>
</evidence>
<proteinExistence type="predicted"/>
<dbReference type="PANTHER" id="PTHR43004">
    <property type="entry name" value="TRK SYSTEM POTASSIUM UPTAKE PROTEIN"/>
    <property type="match status" value="1"/>
</dbReference>
<evidence type="ECO:0000256" key="4">
    <source>
        <dbReference type="SAM" id="Phobius"/>
    </source>
</evidence>
<feature type="transmembrane region" description="Helical" evidence="4">
    <location>
        <begin position="12"/>
        <end position="29"/>
    </location>
</feature>
<dbReference type="InterPro" id="IPR002938">
    <property type="entry name" value="FAD-bd"/>
</dbReference>
<keyword evidence="2" id="KW-0285">Flavoprotein</keyword>
<accession>A0A7W9UJ47</accession>
<feature type="domain" description="FAD-binding" evidence="5">
    <location>
        <begin position="8"/>
        <end position="347"/>
    </location>
</feature>
<dbReference type="EMBL" id="JACHIT010000001">
    <property type="protein sequence ID" value="MBB5915094.1"/>
    <property type="molecule type" value="Genomic_DNA"/>
</dbReference>
<keyword evidence="3" id="KW-0274">FAD</keyword>
<keyword evidence="4" id="KW-0472">Membrane</keyword>
<evidence type="ECO:0000259" key="5">
    <source>
        <dbReference type="Pfam" id="PF01494"/>
    </source>
</evidence>
<dbReference type="SUPFAM" id="SSF51905">
    <property type="entry name" value="FAD/NAD(P)-binding domain"/>
    <property type="match status" value="1"/>
</dbReference>
<gene>
    <name evidence="6" type="ORF">BJY24_003961</name>
</gene>
<keyword evidence="4" id="KW-1133">Transmembrane helix</keyword>
<dbReference type="InterPro" id="IPR036188">
    <property type="entry name" value="FAD/NAD-bd_sf"/>
</dbReference>
<evidence type="ECO:0000313" key="6">
    <source>
        <dbReference type="EMBL" id="MBB5915094.1"/>
    </source>
</evidence>
<dbReference type="GO" id="GO:0016709">
    <property type="term" value="F:oxidoreductase activity, acting on paired donors, with incorporation or reduction of molecular oxygen, NAD(P)H as one donor, and incorporation of one atom of oxygen"/>
    <property type="evidence" value="ECO:0007669"/>
    <property type="project" value="UniProtKB-ARBA"/>
</dbReference>
<evidence type="ECO:0000256" key="2">
    <source>
        <dbReference type="ARBA" id="ARBA00022630"/>
    </source>
</evidence>
<dbReference type="Pfam" id="PF21274">
    <property type="entry name" value="Rng_hyd_C"/>
    <property type="match status" value="1"/>
</dbReference>
<comment type="cofactor">
    <cofactor evidence="1">
        <name>FAD</name>
        <dbReference type="ChEBI" id="CHEBI:57692"/>
    </cofactor>
</comment>
<dbReference type="RefSeq" id="WP_040746889.1">
    <property type="nucleotide sequence ID" value="NZ_JACHIT010000001.1"/>
</dbReference>
<keyword evidence="4" id="KW-0812">Transmembrane</keyword>
<reference evidence="6 7" key="1">
    <citation type="submission" date="2020-08" db="EMBL/GenBank/DDBJ databases">
        <title>Sequencing the genomes of 1000 actinobacteria strains.</title>
        <authorList>
            <person name="Klenk H.-P."/>
        </authorList>
    </citation>
    <scope>NUCLEOTIDE SEQUENCE [LARGE SCALE GENOMIC DNA]</scope>
    <source>
        <strain evidence="6 7">DSM 43582</strain>
    </source>
</reference>
<sequence length="524" mass="56685">MTSTHDIDTPVLVVGGSLVGLSAAVFLAWRGVPTVVVEKHAGSAAHPRAIGYTTRTLELFRAVGLDSAIPVIPGDSKPPGRARVESLAGQRITEYPWTPPTDRPRLEYSLSKAIAVAQDRLEPLLRAKALELGADLRPGTTLLGLAQDVDGVTATVRRADGQEYRIRARYVIAADGARSPIRESLGIGRDGRGLLSVQRSVLFRADLDEYLRDGIVQFEIDQPDLQAFLTTYSDGRWVLMAPGDYDREESEWRGLIEKAIGRTDLDIEILTTGRWELAALIADRFSDGRVFLAGDAAHQLPPNRGGYGANTGIEDAHNLAWKLAEVLAGRSDPSLLGTYDAERRPIALLRHEQIFARADYKAHLTTDAPAAEVIDDDAMELGQLYRSAAVLGAGPELPRAQRPEQWAGQPGTRAPHVRVRAGDREISTLDLFQRGWVLLSEDADWSTTAAAAADKLGLEVTFVHIGVDAEPVDPQAFRDFYGIGANGATLVRPDGYIAWRTTDRPADAAGVFVAALAEVSAAVS</sequence>
<dbReference type="InterPro" id="IPR050641">
    <property type="entry name" value="RIFMO-like"/>
</dbReference>
<dbReference type="GO" id="GO:0071949">
    <property type="term" value="F:FAD binding"/>
    <property type="evidence" value="ECO:0007669"/>
    <property type="project" value="InterPro"/>
</dbReference>
<evidence type="ECO:0000313" key="7">
    <source>
        <dbReference type="Proteomes" id="UP000540412"/>
    </source>
</evidence>
<keyword evidence="7" id="KW-1185">Reference proteome</keyword>
<dbReference type="Gene3D" id="3.50.50.60">
    <property type="entry name" value="FAD/NAD(P)-binding domain"/>
    <property type="match status" value="1"/>
</dbReference>
<dbReference type="Gene3D" id="3.40.30.120">
    <property type="match status" value="1"/>
</dbReference>
<dbReference type="Proteomes" id="UP000540412">
    <property type="component" value="Unassembled WGS sequence"/>
</dbReference>